<dbReference type="InParanoid" id="A0A1Y5S3M7"/>
<dbReference type="AlphaFoldDB" id="A0A1Y5S3M7"/>
<feature type="region of interest" description="Disordered" evidence="1">
    <location>
        <begin position="35"/>
        <end position="63"/>
    </location>
</feature>
<dbReference type="RefSeq" id="WP_139839533.1">
    <property type="nucleotide sequence ID" value="NZ_FWFR01000001.1"/>
</dbReference>
<evidence type="ECO:0000313" key="3">
    <source>
        <dbReference type="Proteomes" id="UP000193200"/>
    </source>
</evidence>
<feature type="compositionally biased region" description="Low complexity" evidence="1">
    <location>
        <begin position="35"/>
        <end position="47"/>
    </location>
</feature>
<name>A0A1Y5S3M7_9PROT</name>
<dbReference type="Proteomes" id="UP000193200">
    <property type="component" value="Unassembled WGS sequence"/>
</dbReference>
<evidence type="ECO:0000313" key="2">
    <source>
        <dbReference type="EMBL" id="SLN31430.1"/>
    </source>
</evidence>
<feature type="compositionally biased region" description="Low complexity" evidence="1">
    <location>
        <begin position="54"/>
        <end position="63"/>
    </location>
</feature>
<keyword evidence="3" id="KW-1185">Reference proteome</keyword>
<reference evidence="2 3" key="1">
    <citation type="submission" date="2017-03" db="EMBL/GenBank/DDBJ databases">
        <authorList>
            <person name="Afonso C.L."/>
            <person name="Miller P.J."/>
            <person name="Scott M.A."/>
            <person name="Spackman E."/>
            <person name="Goraichik I."/>
            <person name="Dimitrov K.M."/>
            <person name="Suarez D.L."/>
            <person name="Swayne D.E."/>
        </authorList>
    </citation>
    <scope>NUCLEOTIDE SEQUENCE [LARGE SCALE GENOMIC DNA]</scope>
    <source>
        <strain evidence="2 3">CECT 7691</strain>
    </source>
</reference>
<organism evidence="2 3">
    <name type="scientific">Oceanibacterium hippocampi</name>
    <dbReference type="NCBI Taxonomy" id="745714"/>
    <lineage>
        <taxon>Bacteria</taxon>
        <taxon>Pseudomonadati</taxon>
        <taxon>Pseudomonadota</taxon>
        <taxon>Alphaproteobacteria</taxon>
        <taxon>Sneathiellales</taxon>
        <taxon>Sneathiellaceae</taxon>
        <taxon>Oceanibacterium</taxon>
    </lineage>
</organism>
<dbReference type="EMBL" id="FWFR01000001">
    <property type="protein sequence ID" value="SLN31430.1"/>
    <property type="molecule type" value="Genomic_DNA"/>
</dbReference>
<protein>
    <recommendedName>
        <fullName evidence="4">Lipoprotein</fullName>
    </recommendedName>
</protein>
<dbReference type="PROSITE" id="PS51257">
    <property type="entry name" value="PROKAR_LIPOPROTEIN"/>
    <property type="match status" value="1"/>
</dbReference>
<evidence type="ECO:0008006" key="4">
    <source>
        <dbReference type="Google" id="ProtNLM"/>
    </source>
</evidence>
<proteinExistence type="predicted"/>
<accession>A0A1Y5S3M7</accession>
<sequence length="273" mass="28282">MRLPVPALAVCLMLGGCAGELDGVGAWLEGVVTPSEPEAQAEATAPADAPPAAGPASAPPAMADDAGDTRMLIALDRNWNGGVVLCTVPAAEAAYELQAYVVSQAACADGNGVVFTSKGEFGRAIGLPLNEARETLIDGGEDTDFVYHSVALAPGRYFAARAFTHRREHVLEGAQPVFTLAPGKTTYVGHFEQKDGEAFSPIAFDAAAARAALTARGMGTGEETFAAAIPELAEIDCKTEERGVKIVNPVTVHVCTMGVAERVEVVEETAAKD</sequence>
<evidence type="ECO:0000256" key="1">
    <source>
        <dbReference type="SAM" id="MobiDB-lite"/>
    </source>
</evidence>
<gene>
    <name evidence="2" type="ORF">OCH7691_01125</name>
</gene>